<protein>
    <submittedName>
        <fullName evidence="1">Uncharacterized protein</fullName>
    </submittedName>
</protein>
<dbReference type="AlphaFoldDB" id="A0AAU1I0H4"/>
<proteinExistence type="predicted"/>
<organism evidence="1">
    <name type="scientific">Streptomyces sp. NBC_00180</name>
    <dbReference type="NCBI Taxonomy" id="2903632"/>
    <lineage>
        <taxon>Bacteria</taxon>
        <taxon>Bacillati</taxon>
        <taxon>Actinomycetota</taxon>
        <taxon>Actinomycetes</taxon>
        <taxon>Kitasatosporales</taxon>
        <taxon>Streptomycetaceae</taxon>
        <taxon>Streptomyces</taxon>
    </lineage>
</organism>
<sequence>MRRASLPDIDIDVESARRPNPPDFLRFRQHDIEEWVQWKTELGSPKEHTNPIRLASLGDLE</sequence>
<dbReference type="EMBL" id="CP108140">
    <property type="protein sequence ID" value="WTP88583.1"/>
    <property type="molecule type" value="Genomic_DNA"/>
</dbReference>
<evidence type="ECO:0000313" key="1">
    <source>
        <dbReference type="EMBL" id="WTP88583.1"/>
    </source>
</evidence>
<gene>
    <name evidence="1" type="ORF">OG477_25955</name>
</gene>
<accession>A0AAU1I0H4</accession>
<reference evidence="1" key="1">
    <citation type="submission" date="2022-10" db="EMBL/GenBank/DDBJ databases">
        <title>The complete genomes of actinobacterial strains from the NBC collection.</title>
        <authorList>
            <person name="Joergensen T.S."/>
            <person name="Alvarez Arevalo M."/>
            <person name="Sterndorff E.B."/>
            <person name="Faurdal D."/>
            <person name="Vuksanovic O."/>
            <person name="Mourched A.-S."/>
            <person name="Charusanti P."/>
            <person name="Shaw S."/>
            <person name="Blin K."/>
            <person name="Weber T."/>
        </authorList>
    </citation>
    <scope>NUCLEOTIDE SEQUENCE</scope>
    <source>
        <strain evidence="1">NBC 00180</strain>
    </source>
</reference>
<name>A0AAU1I0H4_9ACTN</name>